<evidence type="ECO:0000256" key="1">
    <source>
        <dbReference type="SAM" id="MobiDB-lite"/>
    </source>
</evidence>
<dbReference type="AlphaFoldDB" id="A0AAD2GZP5"/>
<dbReference type="InterPro" id="IPR000772">
    <property type="entry name" value="Ricin_B_lectin"/>
</dbReference>
<comment type="caution">
    <text evidence="3">The sequence shown here is derived from an EMBL/GenBank/DDBJ whole genome shotgun (WGS) entry which is preliminary data.</text>
</comment>
<feature type="domain" description="Ricin B lectin" evidence="2">
    <location>
        <begin position="113"/>
        <end position="258"/>
    </location>
</feature>
<protein>
    <recommendedName>
        <fullName evidence="2">Ricin B lectin domain-containing protein</fullName>
    </recommendedName>
</protein>
<keyword evidence="4" id="KW-1185">Reference proteome</keyword>
<dbReference type="EMBL" id="CAVNYO010000081">
    <property type="protein sequence ID" value="CAK5265067.1"/>
    <property type="molecule type" value="Genomic_DNA"/>
</dbReference>
<feature type="domain" description="Ricin B lectin" evidence="2">
    <location>
        <begin position="317"/>
        <end position="461"/>
    </location>
</feature>
<dbReference type="Proteomes" id="UP001295794">
    <property type="component" value="Unassembled WGS sequence"/>
</dbReference>
<accession>A0AAD2GZP5</accession>
<dbReference type="Gene3D" id="2.80.10.50">
    <property type="match status" value="3"/>
</dbReference>
<feature type="region of interest" description="Disordered" evidence="1">
    <location>
        <begin position="262"/>
        <end position="281"/>
    </location>
</feature>
<organism evidence="3 4">
    <name type="scientific">Mycena citricolor</name>
    <dbReference type="NCBI Taxonomy" id="2018698"/>
    <lineage>
        <taxon>Eukaryota</taxon>
        <taxon>Fungi</taxon>
        <taxon>Dikarya</taxon>
        <taxon>Basidiomycota</taxon>
        <taxon>Agaricomycotina</taxon>
        <taxon>Agaricomycetes</taxon>
        <taxon>Agaricomycetidae</taxon>
        <taxon>Agaricales</taxon>
        <taxon>Marasmiineae</taxon>
        <taxon>Mycenaceae</taxon>
        <taxon>Mycena</taxon>
    </lineage>
</organism>
<gene>
    <name evidence="3" type="ORF">MYCIT1_LOCUS5773</name>
</gene>
<dbReference type="InterPro" id="IPR035992">
    <property type="entry name" value="Ricin_B-like_lectins"/>
</dbReference>
<dbReference type="CDD" id="cd00161">
    <property type="entry name" value="beta-trefoil_Ricin-like"/>
    <property type="match status" value="3"/>
</dbReference>
<evidence type="ECO:0000259" key="2">
    <source>
        <dbReference type="SMART" id="SM00458"/>
    </source>
</evidence>
<reference evidence="3" key="1">
    <citation type="submission" date="2023-11" db="EMBL/GenBank/DDBJ databases">
        <authorList>
            <person name="De Vega J J."/>
            <person name="De Vega J J."/>
        </authorList>
    </citation>
    <scope>NUCLEOTIDE SEQUENCE</scope>
</reference>
<dbReference type="SMART" id="SM00458">
    <property type="entry name" value="RICIN"/>
    <property type="match status" value="3"/>
</dbReference>
<proteinExistence type="predicted"/>
<name>A0AAD2GZP5_9AGAR</name>
<sequence>MIVNDCVSSQMHKVEQIPLRCLFLSLPFSKGFLAALQSFPASQVLITLSLRPQPLFGSLHFNLLTAMFTSTLLTLLSVSASLAAPIRRDVTLDATATAEAQRRDATATRAFSGVPIKTSSGKCLSVNPFSGDFRENLTPVNLVDCNGSANQTWDVITAGVHNNAPGTALIVSALTQACLNFDPRRAAGNQVLLFSCGGRADGGGSVTNSQQFAFNGGSGPIPLAPLNGNNQTCLTAGGNLLDQTACNPATASGNLLFTIGSGSGSAAAPPPPPPPATTAASAPTNVAVAAPALQSVTLDQTAVAEAQVRDNTATRAASSVPIKDSTGKCLTVNANSGDFRENLTPVTVQACDGSAGQNWDVITAGKHNNVAGTALVVSALTQACLNFDPRRAAGNQVLLFSCGGRADGGGLVTNSQLFTFSGAGSIPLQPTNQAGTCFFNNNGFLDQQACNNGAAQLFTIGSGSAVAAPPAATTAAAAKTTAAAPATTAAAPATTAAAAAPPLKSVTLDLTAVAESMVRDNTATRAASSVPIKDSTGKCLTVNANSGDFRENLIPVTVQACDGSAGQNWDVITAGKHNNAAGSALVVSALTQGCLNFDPRRAAGNQVLLFSCGGRADGGGSVTNSQLFTFTGASKSIPLQPENQAGTCLFNNNGFLDQQSCNNAGSQVFTIG</sequence>
<dbReference type="PROSITE" id="PS50231">
    <property type="entry name" value="RICIN_B_LECTIN"/>
    <property type="match status" value="3"/>
</dbReference>
<dbReference type="SUPFAM" id="SSF50370">
    <property type="entry name" value="Ricin B-like lectins"/>
    <property type="match status" value="3"/>
</dbReference>
<feature type="domain" description="Ricin B lectin" evidence="2">
    <location>
        <begin position="527"/>
        <end position="672"/>
    </location>
</feature>
<evidence type="ECO:0000313" key="3">
    <source>
        <dbReference type="EMBL" id="CAK5265067.1"/>
    </source>
</evidence>
<evidence type="ECO:0000313" key="4">
    <source>
        <dbReference type="Proteomes" id="UP001295794"/>
    </source>
</evidence>